<sequence>MNEKGYSLVLVMLTVTVFFVIGLTIVSVSIYQAKFTQVRVEDVASLHEAVKSVEETVAELKAKVETLPLSTPTQLDLDLGNAQTGFLSELMKRHSVTIEDITDAKGIARNRNKLFTRVFRISAPYGKKTVSREVIITNAPSFLKYALGSRENVTLNGGAYIDGDIYAGKDIYVTNVANYIYNSTLYSVQTTFPTTSEKSILFANGNRYGCTYEKGVCYNLNNNRFEYSLLNYSEHELPPSLLIQKETEDFIDVDFSWTLKDKLLLAAGVEPFSYEYANYIKNSGDPEHLFNQLKENKAFSLVDDVMLLKDFIKNNQNSKSIVLQSAPSYVFENEDENEDENEKLDLKDKWLIVDGDLYLGNNSKLKGNIIVFGDLIINGKSGVQLASTIYVTGKTSIYDTNISGLDNEQVVILSKGRLELYRVNEFNNSFSFEKENLQGYFYTESNAVIYAVGSYINIKGGLFAKGNSEQTIADGFSEGVTINAYRGVVKSLLEPPNSNPTLTNVSESRFIIRHDKNVLIARGLGLPFSKRLHVIIDELSVK</sequence>
<dbReference type="PATRIC" id="fig|33934.6.peg.2495"/>
<gene>
    <name evidence="2" type="ORF">TAF16_2312</name>
</gene>
<proteinExistence type="predicted"/>
<dbReference type="RefSeq" id="WP_064214448.1">
    <property type="nucleotide sequence ID" value="NZ_LUCQ01000138.1"/>
</dbReference>
<comment type="caution">
    <text evidence="2">The sequence shown here is derived from an EMBL/GenBank/DDBJ whole genome shotgun (WGS) entry which is preliminary data.</text>
</comment>
<feature type="transmembrane region" description="Helical" evidence="1">
    <location>
        <begin position="6"/>
        <end position="31"/>
    </location>
</feature>
<evidence type="ECO:0000313" key="2">
    <source>
        <dbReference type="EMBL" id="OAO77116.1"/>
    </source>
</evidence>
<evidence type="ECO:0000256" key="1">
    <source>
        <dbReference type="SAM" id="Phobius"/>
    </source>
</evidence>
<keyword evidence="1" id="KW-1133">Transmembrane helix</keyword>
<dbReference type="AlphaFoldDB" id="A0A178TTV2"/>
<keyword evidence="3" id="KW-1185">Reference proteome</keyword>
<dbReference type="EMBL" id="LUCQ01000138">
    <property type="protein sequence ID" value="OAO77116.1"/>
    <property type="molecule type" value="Genomic_DNA"/>
</dbReference>
<reference evidence="2 3" key="1">
    <citation type="submission" date="2016-03" db="EMBL/GenBank/DDBJ databases">
        <title>Spore heat resistance.</title>
        <authorList>
            <person name="Boekhorst J."/>
            <person name="Berendsen E.M."/>
            <person name="Wells-Bennik M.H."/>
            <person name="Kuipers O.P."/>
        </authorList>
    </citation>
    <scope>NUCLEOTIDE SEQUENCE [LARGE SCALE GENOMIC DNA]</scope>
    <source>
        <strain evidence="2 3">AF16</strain>
    </source>
</reference>
<accession>A0A178TTV2</accession>
<protein>
    <submittedName>
        <fullName evidence="2">Uncharacterized protein</fullName>
    </submittedName>
</protein>
<organism evidence="2 3">
    <name type="scientific">Anoxybacillus flavithermus</name>
    <dbReference type="NCBI Taxonomy" id="33934"/>
    <lineage>
        <taxon>Bacteria</taxon>
        <taxon>Bacillati</taxon>
        <taxon>Bacillota</taxon>
        <taxon>Bacilli</taxon>
        <taxon>Bacillales</taxon>
        <taxon>Anoxybacillaceae</taxon>
        <taxon>Anoxybacillus</taxon>
    </lineage>
</organism>
<dbReference type="Proteomes" id="UP000078336">
    <property type="component" value="Unassembled WGS sequence"/>
</dbReference>
<keyword evidence="1" id="KW-0812">Transmembrane</keyword>
<dbReference type="OrthoDB" id="2349072at2"/>
<name>A0A178TTV2_9BACL</name>
<keyword evidence="1" id="KW-0472">Membrane</keyword>
<evidence type="ECO:0000313" key="3">
    <source>
        <dbReference type="Proteomes" id="UP000078336"/>
    </source>
</evidence>